<keyword evidence="2" id="KW-1185">Reference proteome</keyword>
<evidence type="ECO:0000256" key="1">
    <source>
        <dbReference type="SAM" id="MobiDB-lite"/>
    </source>
</evidence>
<evidence type="ECO:0000313" key="3">
    <source>
        <dbReference type="WBParaSite" id="PSU_v2.g17494.t1"/>
    </source>
</evidence>
<feature type="compositionally biased region" description="Polar residues" evidence="1">
    <location>
        <begin position="171"/>
        <end position="193"/>
    </location>
</feature>
<protein>
    <submittedName>
        <fullName evidence="3">Uncharacterized protein</fullName>
    </submittedName>
</protein>
<name>A0A914YFF7_9BILA</name>
<feature type="compositionally biased region" description="Polar residues" evidence="1">
    <location>
        <begin position="143"/>
        <end position="155"/>
    </location>
</feature>
<feature type="compositionally biased region" description="Low complexity" evidence="1">
    <location>
        <begin position="74"/>
        <end position="87"/>
    </location>
</feature>
<organism evidence="2 3">
    <name type="scientific">Panagrolaimus superbus</name>
    <dbReference type="NCBI Taxonomy" id="310955"/>
    <lineage>
        <taxon>Eukaryota</taxon>
        <taxon>Metazoa</taxon>
        <taxon>Ecdysozoa</taxon>
        <taxon>Nematoda</taxon>
        <taxon>Chromadorea</taxon>
        <taxon>Rhabditida</taxon>
        <taxon>Tylenchina</taxon>
        <taxon>Panagrolaimomorpha</taxon>
        <taxon>Panagrolaimoidea</taxon>
        <taxon>Panagrolaimidae</taxon>
        <taxon>Panagrolaimus</taxon>
    </lineage>
</organism>
<feature type="compositionally biased region" description="Low complexity" evidence="1">
    <location>
        <begin position="287"/>
        <end position="299"/>
    </location>
</feature>
<feature type="compositionally biased region" description="Low complexity" evidence="1">
    <location>
        <begin position="128"/>
        <end position="142"/>
    </location>
</feature>
<feature type="compositionally biased region" description="Low complexity" evidence="1">
    <location>
        <begin position="203"/>
        <end position="220"/>
    </location>
</feature>
<proteinExistence type="predicted"/>
<dbReference type="WBParaSite" id="PSU_v2.g17494.t1">
    <property type="protein sequence ID" value="PSU_v2.g17494.t1"/>
    <property type="gene ID" value="PSU_v2.g17494"/>
</dbReference>
<feature type="compositionally biased region" description="Polar residues" evidence="1">
    <location>
        <begin position="88"/>
        <end position="98"/>
    </location>
</feature>
<feature type="compositionally biased region" description="Basic and acidic residues" evidence="1">
    <location>
        <begin position="108"/>
        <end position="120"/>
    </location>
</feature>
<dbReference type="Proteomes" id="UP000887577">
    <property type="component" value="Unplaced"/>
</dbReference>
<evidence type="ECO:0000313" key="2">
    <source>
        <dbReference type="Proteomes" id="UP000887577"/>
    </source>
</evidence>
<accession>A0A914YFF7</accession>
<feature type="compositionally biased region" description="Polar residues" evidence="1">
    <location>
        <begin position="228"/>
        <end position="241"/>
    </location>
</feature>
<feature type="compositionally biased region" description="Polar residues" evidence="1">
    <location>
        <begin position="300"/>
        <end position="357"/>
    </location>
</feature>
<dbReference type="AlphaFoldDB" id="A0A914YFF7"/>
<sequence length="363" mass="37699">MEMIFIDETTLASTDLTTITPPIDLTAIPSSSPSNEIITSSGEKGLEISVIKTPFKQGSSTEIPNSGEMGLEISGKSTTSESKPETTNFAETSTSINLPETEIENPESGEHLTQEEIERIKKLKANETSTTSTTTILLNTINPASTQSPSLTTTEDMSKVKSGEMGLELSGVSTPSSAEEFTSEPATAISSTTENEKAPSTKTSDFTSEATTSASTTETDTSGEKSNTEVTTPAGPASSTPFDEKTPAKISPRSNESSFEKVPKSGEVGLEIGGSDLSGNTETTLVPTSPEIESTTSSSGDLTVSATTVAPTTEKTSTDVSNESTVQPTSVSPEATTTNEEKTTVGSLSSASTPNEGDSNKIK</sequence>
<feature type="compositionally biased region" description="Polar residues" evidence="1">
    <location>
        <begin position="277"/>
        <end position="286"/>
    </location>
</feature>
<reference evidence="3" key="1">
    <citation type="submission" date="2022-11" db="UniProtKB">
        <authorList>
            <consortium name="WormBaseParasite"/>
        </authorList>
    </citation>
    <scope>IDENTIFICATION</scope>
</reference>
<feature type="region of interest" description="Disordered" evidence="1">
    <location>
        <begin position="57"/>
        <end position="363"/>
    </location>
</feature>